<evidence type="ECO:0000313" key="2">
    <source>
        <dbReference type="Proteomes" id="UP000632222"/>
    </source>
</evidence>
<dbReference type="RefSeq" id="WP_189005343.1">
    <property type="nucleotide sequence ID" value="NZ_BMOD01000018.1"/>
</dbReference>
<name>A0ABQ2D6U1_9DEIO</name>
<comment type="caution">
    <text evidence="1">The sequence shown here is derived from an EMBL/GenBank/DDBJ whole genome shotgun (WGS) entry which is preliminary data.</text>
</comment>
<reference evidence="2" key="1">
    <citation type="journal article" date="2019" name="Int. J. Syst. Evol. Microbiol.">
        <title>The Global Catalogue of Microorganisms (GCM) 10K type strain sequencing project: providing services to taxonomists for standard genome sequencing and annotation.</title>
        <authorList>
            <consortium name="The Broad Institute Genomics Platform"/>
            <consortium name="The Broad Institute Genome Sequencing Center for Infectious Disease"/>
            <person name="Wu L."/>
            <person name="Ma J."/>
        </authorList>
    </citation>
    <scope>NUCLEOTIDE SEQUENCE [LARGE SCALE GENOMIC DNA]</scope>
    <source>
        <strain evidence="2">JCM 14370</strain>
    </source>
</reference>
<proteinExistence type="predicted"/>
<dbReference type="Proteomes" id="UP000632222">
    <property type="component" value="Unassembled WGS sequence"/>
</dbReference>
<gene>
    <name evidence="1" type="ORF">GCM10008938_37670</name>
</gene>
<accession>A0ABQ2D6U1</accession>
<organism evidence="1 2">
    <name type="scientific">Deinococcus roseus</name>
    <dbReference type="NCBI Taxonomy" id="392414"/>
    <lineage>
        <taxon>Bacteria</taxon>
        <taxon>Thermotogati</taxon>
        <taxon>Deinococcota</taxon>
        <taxon>Deinococci</taxon>
        <taxon>Deinococcales</taxon>
        <taxon>Deinococcaceae</taxon>
        <taxon>Deinococcus</taxon>
    </lineage>
</organism>
<protein>
    <submittedName>
        <fullName evidence="1">Uncharacterized protein</fullName>
    </submittedName>
</protein>
<dbReference type="EMBL" id="BMOD01000018">
    <property type="protein sequence ID" value="GGJ48117.1"/>
    <property type="molecule type" value="Genomic_DNA"/>
</dbReference>
<keyword evidence="2" id="KW-1185">Reference proteome</keyword>
<evidence type="ECO:0000313" key="1">
    <source>
        <dbReference type="EMBL" id="GGJ48117.1"/>
    </source>
</evidence>
<sequence length="222" mass="25219">MTRNGAPKRGTDSRMELPITTQLRTLLTTQPTRPPSPKETALLQQIHHRRAVSLQVAQSAMDPTTLQFLVEERYLVIFPTVLGLAVALGFSGRKAIGHTKHQSFVGLEVAVRSIYQQDVLRMLLEKGAQLQRYTPVKPSEVQLHGQLYLLLTHPRGMRSPKILKCLNEHRNWLLQNQAKIMLVQPNQRTSQYVQKHLSDVFVCLDHRLPLTTITKVPTSVKL</sequence>